<dbReference type="SUPFAM" id="SSF48452">
    <property type="entry name" value="TPR-like"/>
    <property type="match status" value="1"/>
</dbReference>
<accession>A0A1H8I419</accession>
<dbReference type="Proteomes" id="UP000199459">
    <property type="component" value="Unassembled WGS sequence"/>
</dbReference>
<protein>
    <submittedName>
        <fullName evidence="4">Tetratricopeptide repeat-containing protein</fullName>
    </submittedName>
</protein>
<evidence type="ECO:0000313" key="5">
    <source>
        <dbReference type="Proteomes" id="UP000199459"/>
    </source>
</evidence>
<sequence>MVDKQSDPDMHLPFNGLSDVNEPKIEAGTEYTEDEIDRIIASVKEKQIKLGECYYQQGLIKELKLKDNEAYAAFKQAVNCHPDNIEFLNAAGLSGTKVGDYEQAEQFLSQALKFSIDRFGKNHPDTATAYNNLASNLDAQGRLDEAQSFRQCIPCNAQDNAI</sequence>
<feature type="region of interest" description="Disordered" evidence="3">
    <location>
        <begin position="1"/>
        <end position="23"/>
    </location>
</feature>
<dbReference type="AlphaFoldDB" id="A0A1H8I419"/>
<dbReference type="PANTHER" id="PTHR45641">
    <property type="entry name" value="TETRATRICOPEPTIDE REPEAT PROTEIN (AFU_ORTHOLOGUE AFUA_6G03870)"/>
    <property type="match status" value="1"/>
</dbReference>
<organism evidence="4 5">
    <name type="scientific">Nitrosomonas marina</name>
    <dbReference type="NCBI Taxonomy" id="917"/>
    <lineage>
        <taxon>Bacteria</taxon>
        <taxon>Pseudomonadati</taxon>
        <taxon>Pseudomonadota</taxon>
        <taxon>Betaproteobacteria</taxon>
        <taxon>Nitrosomonadales</taxon>
        <taxon>Nitrosomonadaceae</taxon>
        <taxon>Nitrosomonas</taxon>
    </lineage>
</organism>
<dbReference type="PANTHER" id="PTHR45641:SF19">
    <property type="entry name" value="NEPHROCYSTIN-3"/>
    <property type="match status" value="1"/>
</dbReference>
<feature type="compositionally biased region" description="Basic and acidic residues" evidence="3">
    <location>
        <begin position="1"/>
        <end position="10"/>
    </location>
</feature>
<dbReference type="SMART" id="SM00028">
    <property type="entry name" value="TPR"/>
    <property type="match status" value="3"/>
</dbReference>
<dbReference type="OrthoDB" id="101857at2"/>
<evidence type="ECO:0000256" key="2">
    <source>
        <dbReference type="ARBA" id="ARBA00022803"/>
    </source>
</evidence>
<dbReference type="RefSeq" id="WP_090634400.1">
    <property type="nucleotide sequence ID" value="NZ_FOCP01000029.1"/>
</dbReference>
<dbReference type="EMBL" id="FOCP01000029">
    <property type="protein sequence ID" value="SEN63383.1"/>
    <property type="molecule type" value="Genomic_DNA"/>
</dbReference>
<evidence type="ECO:0000256" key="1">
    <source>
        <dbReference type="ARBA" id="ARBA00022737"/>
    </source>
</evidence>
<reference evidence="4 5" key="1">
    <citation type="submission" date="2016-10" db="EMBL/GenBank/DDBJ databases">
        <authorList>
            <person name="de Groot N.N."/>
        </authorList>
    </citation>
    <scope>NUCLEOTIDE SEQUENCE [LARGE SCALE GENOMIC DNA]</scope>
    <source>
        <strain evidence="4 5">Nm22</strain>
    </source>
</reference>
<dbReference type="Gene3D" id="1.25.40.10">
    <property type="entry name" value="Tetratricopeptide repeat domain"/>
    <property type="match status" value="1"/>
</dbReference>
<dbReference type="InterPro" id="IPR019734">
    <property type="entry name" value="TPR_rpt"/>
</dbReference>
<keyword evidence="2" id="KW-0802">TPR repeat</keyword>
<evidence type="ECO:0000313" key="4">
    <source>
        <dbReference type="EMBL" id="SEN63383.1"/>
    </source>
</evidence>
<evidence type="ECO:0000256" key="3">
    <source>
        <dbReference type="SAM" id="MobiDB-lite"/>
    </source>
</evidence>
<gene>
    <name evidence="4" type="ORF">SAMN05216325_1293</name>
</gene>
<dbReference type="InterPro" id="IPR011990">
    <property type="entry name" value="TPR-like_helical_dom_sf"/>
</dbReference>
<keyword evidence="1" id="KW-0677">Repeat</keyword>
<proteinExistence type="predicted"/>
<name>A0A1H8I419_9PROT</name>
<dbReference type="Pfam" id="PF13424">
    <property type="entry name" value="TPR_12"/>
    <property type="match status" value="1"/>
</dbReference>